<gene>
    <name evidence="2" type="ORF">MLI01_08320</name>
</gene>
<comment type="caution">
    <text evidence="2">The sequence shown here is derived from an EMBL/GenBank/DDBJ whole genome shotgun (WGS) entry which is preliminary data.</text>
</comment>
<evidence type="ECO:0000313" key="2">
    <source>
        <dbReference type="EMBL" id="GEC74687.1"/>
    </source>
</evidence>
<keyword evidence="1" id="KW-0472">Membrane</keyword>
<dbReference type="Proteomes" id="UP000317410">
    <property type="component" value="Unassembled WGS sequence"/>
</dbReference>
<organism evidence="2 3">
    <name type="scientific">Microbacterium maritypicum</name>
    <name type="common">Microbacterium liquefaciens</name>
    <dbReference type="NCBI Taxonomy" id="33918"/>
    <lineage>
        <taxon>Bacteria</taxon>
        <taxon>Bacillati</taxon>
        <taxon>Actinomycetota</taxon>
        <taxon>Actinomycetes</taxon>
        <taxon>Micrococcales</taxon>
        <taxon>Microbacteriaceae</taxon>
        <taxon>Microbacterium</taxon>
    </lineage>
</organism>
<protein>
    <submittedName>
        <fullName evidence="2">Uncharacterized protein</fullName>
    </submittedName>
</protein>
<dbReference type="EMBL" id="BJNQ01000003">
    <property type="protein sequence ID" value="GEC74687.1"/>
    <property type="molecule type" value="Genomic_DNA"/>
</dbReference>
<keyword evidence="1" id="KW-0812">Transmembrane</keyword>
<feature type="transmembrane region" description="Helical" evidence="1">
    <location>
        <begin position="20"/>
        <end position="42"/>
    </location>
</feature>
<evidence type="ECO:0000313" key="3">
    <source>
        <dbReference type="Proteomes" id="UP000317410"/>
    </source>
</evidence>
<evidence type="ECO:0000256" key="1">
    <source>
        <dbReference type="SAM" id="Phobius"/>
    </source>
</evidence>
<dbReference type="AlphaFoldDB" id="A0A4Y4B6W4"/>
<proteinExistence type="predicted"/>
<name>A0A4Y4B6W4_MICMQ</name>
<keyword evidence="1" id="KW-1133">Transmembrane helix</keyword>
<sequence>MLGGSVNWQYWVIDLWLFPLLDLLGAVLVLGGISALVSRIVALRRGHVLLRRGRQGASQPAEPV</sequence>
<accession>A0A4Y4B6W4</accession>
<reference evidence="2 3" key="1">
    <citation type="submission" date="2019-06" db="EMBL/GenBank/DDBJ databases">
        <title>Whole genome shotgun sequence of Microbacterium liquefaciens NBRC 15037.</title>
        <authorList>
            <person name="Hosoyama A."/>
            <person name="Uohara A."/>
            <person name="Ohji S."/>
            <person name="Ichikawa N."/>
        </authorList>
    </citation>
    <scope>NUCLEOTIDE SEQUENCE [LARGE SCALE GENOMIC DNA]</scope>
    <source>
        <strain evidence="2 3">NBRC 15037</strain>
    </source>
</reference>